<dbReference type="Gene3D" id="3.40.50.300">
    <property type="entry name" value="P-loop containing nucleotide triphosphate hydrolases"/>
    <property type="match status" value="1"/>
</dbReference>
<dbReference type="InterPro" id="IPR017746">
    <property type="entry name" value="Cellulose_synthase_operon_BcsQ"/>
</dbReference>
<dbReference type="Pfam" id="PF06564">
    <property type="entry name" value="CBP_BcsQ"/>
    <property type="match status" value="1"/>
</dbReference>
<dbReference type="PANTHER" id="PTHR13696">
    <property type="entry name" value="P-LOOP CONTAINING NUCLEOSIDE TRIPHOSPHATE HYDROLASE"/>
    <property type="match status" value="1"/>
</dbReference>
<dbReference type="Proteomes" id="UP000325645">
    <property type="component" value="Unassembled WGS sequence"/>
</dbReference>
<reference evidence="1 2" key="1">
    <citation type="submission" date="2019-09" db="EMBL/GenBank/DDBJ databases">
        <authorList>
            <person name="Chandra G."/>
            <person name="Truman W A."/>
        </authorList>
    </citation>
    <scope>NUCLEOTIDE SEQUENCE [LARGE SCALE GENOMIC DNA]</scope>
    <source>
        <strain evidence="1">PS943</strain>
    </source>
</reference>
<dbReference type="InterPro" id="IPR050678">
    <property type="entry name" value="DNA_Partitioning_ATPase"/>
</dbReference>
<proteinExistence type="predicted"/>
<accession>A0A5E7W392</accession>
<evidence type="ECO:0000313" key="1">
    <source>
        <dbReference type="EMBL" id="VVQ29416.1"/>
    </source>
</evidence>
<dbReference type="RefSeq" id="WP_150655674.1">
    <property type="nucleotide sequence ID" value="NZ_CABVJH010000002.1"/>
</dbReference>
<name>A0A5E7W392_PSEFL</name>
<evidence type="ECO:0000313" key="2">
    <source>
        <dbReference type="Proteomes" id="UP000325645"/>
    </source>
</evidence>
<protein>
    <submittedName>
        <fullName evidence="1">Cellulose biosynthesis protein BcsQ</fullName>
    </submittedName>
</protein>
<dbReference type="SUPFAM" id="SSF52540">
    <property type="entry name" value="P-loop containing nucleoside triphosphate hydrolases"/>
    <property type="match status" value="1"/>
</dbReference>
<dbReference type="AlphaFoldDB" id="A0A5E7W392"/>
<dbReference type="NCBIfam" id="TIGR03371">
    <property type="entry name" value="cellulose_yhjQ"/>
    <property type="match status" value="1"/>
</dbReference>
<dbReference type="EMBL" id="CABVJH010000002">
    <property type="protein sequence ID" value="VVQ29416.1"/>
    <property type="molecule type" value="Genomic_DNA"/>
</dbReference>
<dbReference type="PANTHER" id="PTHR13696:SF99">
    <property type="entry name" value="COBYRINIC ACID AC-DIAMIDE SYNTHASE"/>
    <property type="match status" value="1"/>
</dbReference>
<dbReference type="InterPro" id="IPR027417">
    <property type="entry name" value="P-loop_NTPase"/>
</dbReference>
<gene>
    <name evidence="1" type="primary">bcsQ</name>
    <name evidence="1" type="ORF">PS943_01302</name>
</gene>
<organism evidence="1 2">
    <name type="scientific">Pseudomonas fluorescens</name>
    <dbReference type="NCBI Taxonomy" id="294"/>
    <lineage>
        <taxon>Bacteria</taxon>
        <taxon>Pseudomonadati</taxon>
        <taxon>Pseudomonadota</taxon>
        <taxon>Gammaproteobacteria</taxon>
        <taxon>Pseudomonadales</taxon>
        <taxon>Pseudomonadaceae</taxon>
        <taxon>Pseudomonas</taxon>
    </lineage>
</organism>
<sequence length="240" mass="26923">MRSLSLRGLRGGVGSSSLLAGIGYALHSLGERVLVVDMCPENLLRLYFNLATVESCGWARGMLDGENWYNQAWSLAPNLSLLPYGRLDRDEQLEMERRLAKDHTLWVRRQASLAEHYDWVLFDVPQRLVGHGNTGPCHFPILVAEADAACHVLLQQQETVSGPLLVNRFDPGSQLQRDLMLIWRKNHADRLLPLTVHNDEAMRESLAFKTPVGLYAPGSLAAQDVLSLATWCLARRRETA</sequence>